<keyword evidence="4 7" id="KW-1133">Transmembrane helix</keyword>
<dbReference type="GO" id="GO:0005886">
    <property type="term" value="C:plasma membrane"/>
    <property type="evidence" value="ECO:0007669"/>
    <property type="project" value="UniProtKB-SubCell"/>
</dbReference>
<sequence>MAYLALSACQHHIMTYPKRSVATIGQIIWKIWSYLANLILKFTIQGNRQNSKLIINGYSKNDKINKITLLSGHYPQKNEIALDGLYLNKNNLKIGDHLKLKINNNTVNLLISGTVRSPRYLYLTEDPSEPVPNHQKYGYSIISKNYLKSLDLRINTLVIKKHPHSKINRIIEQIASIDHNLVITKRKNLISYKMIENKLDTIKGIAIVLPLVFIILAAAITLLSSSKQISNQRYEISILKALGIPKSNILCYLFLPGIIISLVGPLLGILIGRFIFPPLIKSTLGILFEFPKMVHSNSLTMINLSFAITLLVELLSLFVTTNKILNEPLLNGLQAQKKDKDASTILEHFSYFWKHISLTTKLLIRNITTGKLKFVFSIIVISLCFTALVASFGLKFSLN</sequence>
<dbReference type="InterPro" id="IPR050250">
    <property type="entry name" value="Macrolide_Exporter_MacB"/>
</dbReference>
<reference evidence="9 10" key="1">
    <citation type="submission" date="2020-06" db="EMBL/GenBank/DDBJ databases">
        <authorList>
            <person name="Kang J."/>
        </authorList>
    </citation>
    <scope>NUCLEOTIDE SEQUENCE [LARGE SCALE GENOMIC DNA]</scope>
    <source>
        <strain evidence="9 10">DCY120</strain>
    </source>
</reference>
<evidence type="ECO:0000256" key="4">
    <source>
        <dbReference type="ARBA" id="ARBA00022989"/>
    </source>
</evidence>
<feature type="transmembrane region" description="Helical" evidence="7">
    <location>
        <begin position="374"/>
        <end position="394"/>
    </location>
</feature>
<evidence type="ECO:0000256" key="6">
    <source>
        <dbReference type="ARBA" id="ARBA00038076"/>
    </source>
</evidence>
<evidence type="ECO:0000256" key="3">
    <source>
        <dbReference type="ARBA" id="ARBA00022692"/>
    </source>
</evidence>
<evidence type="ECO:0000256" key="5">
    <source>
        <dbReference type="ARBA" id="ARBA00023136"/>
    </source>
</evidence>
<feature type="transmembrane region" description="Helical" evidence="7">
    <location>
        <begin position="204"/>
        <end position="223"/>
    </location>
</feature>
<keyword evidence="5 7" id="KW-0472">Membrane</keyword>
<evidence type="ECO:0000256" key="1">
    <source>
        <dbReference type="ARBA" id="ARBA00004651"/>
    </source>
</evidence>
<protein>
    <submittedName>
        <fullName evidence="9">ABC transporter permease</fullName>
    </submittedName>
</protein>
<gene>
    <name evidence="9" type="ORF">HU830_02345</name>
</gene>
<dbReference type="Pfam" id="PF02687">
    <property type="entry name" value="FtsX"/>
    <property type="match status" value="1"/>
</dbReference>
<evidence type="ECO:0000313" key="9">
    <source>
        <dbReference type="EMBL" id="NVY96028.1"/>
    </source>
</evidence>
<evidence type="ECO:0000259" key="8">
    <source>
        <dbReference type="Pfam" id="PF02687"/>
    </source>
</evidence>
<keyword evidence="10" id="KW-1185">Reference proteome</keyword>
<evidence type="ECO:0000256" key="7">
    <source>
        <dbReference type="SAM" id="Phobius"/>
    </source>
</evidence>
<dbReference type="RefSeq" id="WP_176942193.1">
    <property type="nucleotide sequence ID" value="NZ_JABZEC010000002.1"/>
</dbReference>
<dbReference type="PANTHER" id="PTHR30572:SF4">
    <property type="entry name" value="ABC TRANSPORTER PERMEASE YTRF"/>
    <property type="match status" value="1"/>
</dbReference>
<proteinExistence type="inferred from homology"/>
<keyword evidence="2" id="KW-1003">Cell membrane</keyword>
<dbReference type="AlphaFoldDB" id="A0A850RB39"/>
<comment type="subcellular location">
    <subcellularLocation>
        <location evidence="1">Cell membrane</location>
        <topology evidence="1">Multi-pass membrane protein</topology>
    </subcellularLocation>
</comment>
<dbReference type="InterPro" id="IPR003838">
    <property type="entry name" value="ABC3_permease_C"/>
</dbReference>
<feature type="domain" description="ABC3 transporter permease C-terminal" evidence="8">
    <location>
        <begin position="208"/>
        <end position="327"/>
    </location>
</feature>
<comment type="caution">
    <text evidence="9">The sequence shown here is derived from an EMBL/GenBank/DDBJ whole genome shotgun (WGS) entry which is preliminary data.</text>
</comment>
<feature type="transmembrane region" description="Helical" evidence="7">
    <location>
        <begin position="296"/>
        <end position="319"/>
    </location>
</feature>
<accession>A0A850RB39</accession>
<keyword evidence="3 7" id="KW-0812">Transmembrane</keyword>
<dbReference type="EMBL" id="JABZEC010000002">
    <property type="protein sequence ID" value="NVY96028.1"/>
    <property type="molecule type" value="Genomic_DNA"/>
</dbReference>
<dbReference type="PANTHER" id="PTHR30572">
    <property type="entry name" value="MEMBRANE COMPONENT OF TRANSPORTER-RELATED"/>
    <property type="match status" value="1"/>
</dbReference>
<organism evidence="9 10">
    <name type="scientific">Bombilactobacillus apium</name>
    <dbReference type="NCBI Taxonomy" id="2675299"/>
    <lineage>
        <taxon>Bacteria</taxon>
        <taxon>Bacillati</taxon>
        <taxon>Bacillota</taxon>
        <taxon>Bacilli</taxon>
        <taxon>Lactobacillales</taxon>
        <taxon>Lactobacillaceae</taxon>
        <taxon>Bombilactobacillus</taxon>
    </lineage>
</organism>
<dbReference type="GO" id="GO:0022857">
    <property type="term" value="F:transmembrane transporter activity"/>
    <property type="evidence" value="ECO:0007669"/>
    <property type="project" value="TreeGrafter"/>
</dbReference>
<evidence type="ECO:0000256" key="2">
    <source>
        <dbReference type="ARBA" id="ARBA00022475"/>
    </source>
</evidence>
<evidence type="ECO:0000313" key="10">
    <source>
        <dbReference type="Proteomes" id="UP000563523"/>
    </source>
</evidence>
<feature type="transmembrane region" description="Helical" evidence="7">
    <location>
        <begin position="249"/>
        <end position="276"/>
    </location>
</feature>
<name>A0A850RB39_9LACO</name>
<dbReference type="Proteomes" id="UP000563523">
    <property type="component" value="Unassembled WGS sequence"/>
</dbReference>
<comment type="similarity">
    <text evidence="6">Belongs to the ABC-4 integral membrane protein family.</text>
</comment>